<dbReference type="AlphaFoldDB" id="F2NKI1"/>
<keyword evidence="5" id="KW-1185">Reference proteome</keyword>
<dbReference type="InterPro" id="IPR043128">
    <property type="entry name" value="Rev_trsase/Diguanyl_cyclase"/>
</dbReference>
<dbReference type="Proteomes" id="UP000007030">
    <property type="component" value="Chromosome"/>
</dbReference>
<keyword evidence="2" id="KW-0051">Antiviral defense</keyword>
<gene>
    <name evidence="4" type="ordered locus">Marky_1911</name>
</gene>
<dbReference type="InterPro" id="IPR024615">
    <property type="entry name" value="CRISPR-assoc_Cmr2_N"/>
</dbReference>
<name>F2NKI1_MARHT</name>
<protein>
    <submittedName>
        <fullName evidence="4">CRISPR-associated protein, Crm2 family</fullName>
    </submittedName>
</protein>
<dbReference type="RefSeq" id="WP_013704687.1">
    <property type="nucleotide sequence ID" value="NC_015387.1"/>
</dbReference>
<dbReference type="EMBL" id="CP002630">
    <property type="protein sequence ID" value="AEB12641.1"/>
    <property type="molecule type" value="Genomic_DNA"/>
</dbReference>
<evidence type="ECO:0000313" key="5">
    <source>
        <dbReference type="Proteomes" id="UP000007030"/>
    </source>
</evidence>
<dbReference type="eggNOG" id="COG1353">
    <property type="taxonomic scope" value="Bacteria"/>
</dbReference>
<proteinExistence type="predicted"/>
<dbReference type="HOGENOM" id="CLU_012640_1_0_0"/>
<dbReference type="GO" id="GO:0000166">
    <property type="term" value="F:nucleotide binding"/>
    <property type="evidence" value="ECO:0007669"/>
    <property type="project" value="UniProtKB-KW"/>
</dbReference>
<dbReference type="OrthoDB" id="9758700at2"/>
<dbReference type="NCBIfam" id="TIGR02577">
    <property type="entry name" value="cas_TM1794_Cmr2"/>
    <property type="match status" value="1"/>
</dbReference>
<dbReference type="GO" id="GO:0051607">
    <property type="term" value="P:defense response to virus"/>
    <property type="evidence" value="ECO:0007669"/>
    <property type="project" value="UniProtKB-KW"/>
</dbReference>
<dbReference type="InterPro" id="IPR013407">
    <property type="entry name" value="CRISPR-assoc_prot_Cmr2"/>
</dbReference>
<dbReference type="InterPro" id="IPR000160">
    <property type="entry name" value="GGDEF_dom"/>
</dbReference>
<accession>F2NKI1</accession>
<evidence type="ECO:0000256" key="2">
    <source>
        <dbReference type="ARBA" id="ARBA00023118"/>
    </source>
</evidence>
<dbReference type="Gene3D" id="3.30.70.2220">
    <property type="entry name" value="CRISPR-Cas system, Cmr2 subunit, D1 domain, cysteine cluster"/>
    <property type="match status" value="1"/>
</dbReference>
<dbReference type="CDD" id="cd09679">
    <property type="entry name" value="Cas10_III"/>
    <property type="match status" value="1"/>
</dbReference>
<dbReference type="KEGG" id="mhd:Marky_1911"/>
<keyword evidence="1" id="KW-0547">Nucleotide-binding</keyword>
<dbReference type="InterPro" id="IPR054767">
    <property type="entry name" value="Cas10-Cmr2_palm2"/>
</dbReference>
<sequence>MDWLLVLSLGPVQEFIATARRTRDLFAGSRLLSEAAQRAAEVLADAVGVERLIFPAPEGKGDLEKLGAAGIPNVLLLRVPEGQDPRVLGEKALAAAREYLRGKALEVFRAREAHLEMEAALAQVEDLLEGYYAYAPLQEGYPKTRARVMALLAARKNTRDFAPVTWGKAEFKSSLDGAREHVLRLPKDREQAEATRLSLGLRRGEYLSGPDLLKRWWRTEGSFLSTSHAAVLPFWEGVRQAGAQGLLEEAFKDLAAWVGEAARADTWHPVLRNTPFAHWNVHLLYESRLEEFLALKDEGVKARVQERLKRLWRDLGLKGVKAPPGAYYALLHADGDRMGETIDRQQDPKAHRELSRRQALEFADKVKRIVEAHQGGLVYSGGDDVLALLPLHTALRAAWALARRFRDVVKPYGKPEAPPSLSVGLAVVHHLEPLQDALDLVRRAEKLAKEGRTGEEKRNALVVAYSPRSGTELMVRGRWDEDPRLTQRLCRYADLLRMGAIPSRAAYELRGLCLEAEGVLSEEALVAEALRILGRKEMKGAYREELSRWVRTGKDVKRLADELILARPFAEALEQARVPLENREVYGAH</sequence>
<evidence type="ECO:0000259" key="3">
    <source>
        <dbReference type="PROSITE" id="PS50887"/>
    </source>
</evidence>
<dbReference type="InterPro" id="IPR038242">
    <property type="entry name" value="Cmr2_N"/>
</dbReference>
<evidence type="ECO:0000313" key="4">
    <source>
        <dbReference type="EMBL" id="AEB12641.1"/>
    </source>
</evidence>
<dbReference type="PROSITE" id="PS50887">
    <property type="entry name" value="GGDEF"/>
    <property type="match status" value="1"/>
</dbReference>
<evidence type="ECO:0000256" key="1">
    <source>
        <dbReference type="ARBA" id="ARBA00022741"/>
    </source>
</evidence>
<dbReference type="Pfam" id="PF22335">
    <property type="entry name" value="Cas10-Cmr2_palm2"/>
    <property type="match status" value="1"/>
</dbReference>
<dbReference type="STRING" id="869210.Marky_1911"/>
<dbReference type="Gene3D" id="3.30.70.270">
    <property type="match status" value="1"/>
</dbReference>
<reference evidence="4 5" key="1">
    <citation type="journal article" date="2012" name="Stand. Genomic Sci.">
        <title>Complete genome sequence of the aerobic, heterotroph Marinithermus hydrothermalis type strain (T1(T)) from a deep-sea hydrothermal vent chimney.</title>
        <authorList>
            <person name="Copeland A."/>
            <person name="Gu W."/>
            <person name="Yasawong M."/>
            <person name="Lapidus A."/>
            <person name="Lucas S."/>
            <person name="Deshpande S."/>
            <person name="Pagani I."/>
            <person name="Tapia R."/>
            <person name="Cheng J.F."/>
            <person name="Goodwin L.A."/>
            <person name="Pitluck S."/>
            <person name="Liolios K."/>
            <person name="Ivanova N."/>
            <person name="Mavromatis K."/>
            <person name="Mikhailova N."/>
            <person name="Pati A."/>
            <person name="Chen A."/>
            <person name="Palaniappan K."/>
            <person name="Land M."/>
            <person name="Pan C."/>
            <person name="Brambilla E.M."/>
            <person name="Rohde M."/>
            <person name="Tindall B.J."/>
            <person name="Sikorski J."/>
            <person name="Goker M."/>
            <person name="Detter J.C."/>
            <person name="Bristow J."/>
            <person name="Eisen J.A."/>
            <person name="Markowitz V."/>
            <person name="Hugenholtz P."/>
            <person name="Kyrpides N.C."/>
            <person name="Klenk H.P."/>
            <person name="Woyke T."/>
        </authorList>
    </citation>
    <scope>NUCLEOTIDE SEQUENCE [LARGE SCALE GENOMIC DNA]</scope>
    <source>
        <strain evidence="5">DSM 14884 / JCM 11576 / T1</strain>
    </source>
</reference>
<feature type="domain" description="GGDEF" evidence="3">
    <location>
        <begin position="326"/>
        <end position="466"/>
    </location>
</feature>
<organism evidence="4 5">
    <name type="scientific">Marinithermus hydrothermalis (strain DSM 14884 / JCM 11576 / T1)</name>
    <dbReference type="NCBI Taxonomy" id="869210"/>
    <lineage>
        <taxon>Bacteria</taxon>
        <taxon>Thermotogati</taxon>
        <taxon>Deinococcota</taxon>
        <taxon>Deinococci</taxon>
        <taxon>Thermales</taxon>
        <taxon>Thermaceae</taxon>
        <taxon>Marinithermus</taxon>
    </lineage>
</organism>
<dbReference type="Pfam" id="PF12469">
    <property type="entry name" value="Cmr2_N"/>
    <property type="match status" value="1"/>
</dbReference>